<accession>A0A518GJ82</accession>
<dbReference type="Gene3D" id="1.20.1420.60">
    <property type="match status" value="1"/>
</dbReference>
<feature type="domain" description="DNA mimic protein DMP19 C-terminal" evidence="1">
    <location>
        <begin position="39"/>
        <end position="148"/>
    </location>
</feature>
<dbReference type="Proteomes" id="UP000315349">
    <property type="component" value="Chromosome"/>
</dbReference>
<dbReference type="AlphaFoldDB" id="A0A518GJ82"/>
<dbReference type="RefSeq" id="WP_186377742.1">
    <property type="nucleotide sequence ID" value="NZ_CP036299.1"/>
</dbReference>
<proteinExistence type="predicted"/>
<gene>
    <name evidence="2" type="ORF">Spb1_04910</name>
</gene>
<dbReference type="InterPro" id="IPR025402">
    <property type="entry name" value="DMP19_C"/>
</dbReference>
<dbReference type="EMBL" id="CP036299">
    <property type="protein sequence ID" value="QDV28628.1"/>
    <property type="molecule type" value="Genomic_DNA"/>
</dbReference>
<protein>
    <recommendedName>
        <fullName evidence="1">DNA mimic protein DMP19 C-terminal domain-containing protein</fullName>
    </recommendedName>
</protein>
<name>A0A518GJ82_9PLAN</name>
<organism evidence="2 3">
    <name type="scientific">Planctopirus ephydatiae</name>
    <dbReference type="NCBI Taxonomy" id="2528019"/>
    <lineage>
        <taxon>Bacteria</taxon>
        <taxon>Pseudomonadati</taxon>
        <taxon>Planctomycetota</taxon>
        <taxon>Planctomycetia</taxon>
        <taxon>Planctomycetales</taxon>
        <taxon>Planctomycetaceae</taxon>
        <taxon>Planctopirus</taxon>
    </lineage>
</organism>
<dbReference type="KEGG" id="peh:Spb1_04910"/>
<keyword evidence="3" id="KW-1185">Reference proteome</keyword>
<dbReference type="Pfam" id="PF14300">
    <property type="entry name" value="DMP19"/>
    <property type="match status" value="1"/>
</dbReference>
<evidence type="ECO:0000259" key="1">
    <source>
        <dbReference type="Pfam" id="PF14300"/>
    </source>
</evidence>
<sequence length="181" mass="20501">MKFLSEFEHLTSRELIERLSTRIYDPSFCKARDQIFAVPSLLRVVVLVLDFDTEVNMQGMLGFLQNSTGRYLSETIESFHQIGAHATATILQNIHGILDTHGVSTSQLRSDFDRTTLYQVTNFNELHGDLGSLPEEVEREAQRLFVYAESGCSEDVWSLLDAFVDANRPDILEELARVSDA</sequence>
<evidence type="ECO:0000313" key="2">
    <source>
        <dbReference type="EMBL" id="QDV28628.1"/>
    </source>
</evidence>
<reference evidence="2 3" key="1">
    <citation type="submission" date="2019-02" db="EMBL/GenBank/DDBJ databases">
        <title>Deep-cultivation of Planctomycetes and their phenomic and genomic characterization uncovers novel biology.</title>
        <authorList>
            <person name="Wiegand S."/>
            <person name="Jogler M."/>
            <person name="Boedeker C."/>
            <person name="Pinto D."/>
            <person name="Vollmers J."/>
            <person name="Rivas-Marin E."/>
            <person name="Kohn T."/>
            <person name="Peeters S.H."/>
            <person name="Heuer A."/>
            <person name="Rast P."/>
            <person name="Oberbeckmann S."/>
            <person name="Bunk B."/>
            <person name="Jeske O."/>
            <person name="Meyerdierks A."/>
            <person name="Storesund J.E."/>
            <person name="Kallscheuer N."/>
            <person name="Luecker S."/>
            <person name="Lage O.M."/>
            <person name="Pohl T."/>
            <person name="Merkel B.J."/>
            <person name="Hornburger P."/>
            <person name="Mueller R.-W."/>
            <person name="Bruemmer F."/>
            <person name="Labrenz M."/>
            <person name="Spormann A.M."/>
            <person name="Op den Camp H."/>
            <person name="Overmann J."/>
            <person name="Amann R."/>
            <person name="Jetten M.S.M."/>
            <person name="Mascher T."/>
            <person name="Medema M.H."/>
            <person name="Devos D.P."/>
            <person name="Kaster A.-K."/>
            <person name="Ovreas L."/>
            <person name="Rohde M."/>
            <person name="Galperin M.Y."/>
            <person name="Jogler C."/>
        </authorList>
    </citation>
    <scope>NUCLEOTIDE SEQUENCE [LARGE SCALE GENOMIC DNA]</scope>
    <source>
        <strain evidence="2 3">Spb1</strain>
    </source>
</reference>
<evidence type="ECO:0000313" key="3">
    <source>
        <dbReference type="Proteomes" id="UP000315349"/>
    </source>
</evidence>